<dbReference type="Gene3D" id="1.20.1270.60">
    <property type="entry name" value="Arfaptin homology (AH) domain/BAR domain"/>
    <property type="match status" value="1"/>
</dbReference>
<dbReference type="SUPFAM" id="SSF103657">
    <property type="entry name" value="BAR/IMD domain-like"/>
    <property type="match status" value="1"/>
</dbReference>
<name>A0A1D2MGS1_ORCCI</name>
<dbReference type="OrthoDB" id="435430at2759"/>
<protein>
    <submittedName>
        <fullName evidence="1">Arf-GAP with SH3 domain, ANK repeat and PH domain-containing protein 2</fullName>
    </submittedName>
</protein>
<dbReference type="PANTHER" id="PTHR45854">
    <property type="entry name" value="ASAP FAMILY MEMBER"/>
    <property type="match status" value="1"/>
</dbReference>
<organism evidence="1 2">
    <name type="scientific">Orchesella cincta</name>
    <name type="common">Springtail</name>
    <name type="synonym">Podura cincta</name>
    <dbReference type="NCBI Taxonomy" id="48709"/>
    <lineage>
        <taxon>Eukaryota</taxon>
        <taxon>Metazoa</taxon>
        <taxon>Ecdysozoa</taxon>
        <taxon>Arthropoda</taxon>
        <taxon>Hexapoda</taxon>
        <taxon>Collembola</taxon>
        <taxon>Entomobryomorpha</taxon>
        <taxon>Entomobryoidea</taxon>
        <taxon>Orchesellidae</taxon>
        <taxon>Orchesellinae</taxon>
        <taxon>Orchesella</taxon>
    </lineage>
</organism>
<dbReference type="Proteomes" id="UP000094527">
    <property type="component" value="Unassembled WGS sequence"/>
</dbReference>
<keyword evidence="2" id="KW-1185">Reference proteome</keyword>
<proteinExistence type="predicted"/>
<gene>
    <name evidence="1" type="ORF">Ocin01_14586</name>
</gene>
<sequence length="89" mass="10156">MQTLDSDREGLIKMKKALKQIHQNGTNHVESEVLLSRALERLGNGSLSQEPELAAAFLKFAVVTKELSNLQRTLIHYRMPKYDYDSLLL</sequence>
<evidence type="ECO:0000313" key="2">
    <source>
        <dbReference type="Proteomes" id="UP000094527"/>
    </source>
</evidence>
<dbReference type="GO" id="GO:0005096">
    <property type="term" value="F:GTPase activator activity"/>
    <property type="evidence" value="ECO:0007669"/>
    <property type="project" value="InterPro"/>
</dbReference>
<reference evidence="1 2" key="1">
    <citation type="journal article" date="2016" name="Genome Biol. Evol.">
        <title>Gene Family Evolution Reflects Adaptation to Soil Environmental Stressors in the Genome of the Collembolan Orchesella cincta.</title>
        <authorList>
            <person name="Faddeeva-Vakhrusheva A."/>
            <person name="Derks M.F."/>
            <person name="Anvar S.Y."/>
            <person name="Agamennone V."/>
            <person name="Suring W."/>
            <person name="Smit S."/>
            <person name="van Straalen N.M."/>
            <person name="Roelofs D."/>
        </authorList>
    </citation>
    <scope>NUCLEOTIDE SEQUENCE [LARGE SCALE GENOMIC DNA]</scope>
    <source>
        <tissue evidence="1">Mixed pool</tissue>
    </source>
</reference>
<dbReference type="InterPro" id="IPR027267">
    <property type="entry name" value="AH/BAR_dom_sf"/>
</dbReference>
<dbReference type="EMBL" id="LJIJ01001329">
    <property type="protein sequence ID" value="ODM92092.1"/>
    <property type="molecule type" value="Genomic_DNA"/>
</dbReference>
<comment type="caution">
    <text evidence="1">The sequence shown here is derived from an EMBL/GenBank/DDBJ whole genome shotgun (WGS) entry which is preliminary data.</text>
</comment>
<dbReference type="InterPro" id="IPR043593">
    <property type="entry name" value="ASAP"/>
</dbReference>
<dbReference type="PANTHER" id="PTHR45854:SF3">
    <property type="entry name" value="ARFGAP WITH SH3 DOMAIN, ANK REPEAT AND PH DOMAIN-CONTAINING PROTEIN"/>
    <property type="match status" value="1"/>
</dbReference>
<dbReference type="STRING" id="48709.A0A1D2MGS1"/>
<dbReference type="OMA" id="RTLIHYR"/>
<evidence type="ECO:0000313" key="1">
    <source>
        <dbReference type="EMBL" id="ODM92092.1"/>
    </source>
</evidence>
<dbReference type="AlphaFoldDB" id="A0A1D2MGS1"/>
<accession>A0A1D2MGS1</accession>